<dbReference type="PROSITE" id="PS50048">
    <property type="entry name" value="ZN2_CY6_FUNGAL_2"/>
    <property type="match status" value="1"/>
</dbReference>
<evidence type="ECO:0000313" key="8">
    <source>
        <dbReference type="EMBL" id="KAG4418732.1"/>
    </source>
</evidence>
<dbReference type="InterPro" id="IPR052360">
    <property type="entry name" value="Transcr_Regulatory_Proteins"/>
</dbReference>
<evidence type="ECO:0000256" key="3">
    <source>
        <dbReference type="ARBA" id="ARBA00023015"/>
    </source>
</evidence>
<dbReference type="PANTHER" id="PTHR36206:SF4">
    <property type="entry name" value="HYPOTHETICAL CONSERVED PROTEIN (EUROFUNG)-RELATED"/>
    <property type="match status" value="1"/>
</dbReference>
<evidence type="ECO:0000259" key="7">
    <source>
        <dbReference type="PROSITE" id="PS50048"/>
    </source>
</evidence>
<dbReference type="PROSITE" id="PS00463">
    <property type="entry name" value="ZN2_CY6_FUNGAL_1"/>
    <property type="match status" value="1"/>
</dbReference>
<evidence type="ECO:0000313" key="9">
    <source>
        <dbReference type="Proteomes" id="UP000664132"/>
    </source>
</evidence>
<dbReference type="SMART" id="SM00066">
    <property type="entry name" value="GAL4"/>
    <property type="match status" value="1"/>
</dbReference>
<dbReference type="Proteomes" id="UP000664132">
    <property type="component" value="Unassembled WGS sequence"/>
</dbReference>
<reference evidence="8" key="1">
    <citation type="submission" date="2021-02" db="EMBL/GenBank/DDBJ databases">
        <title>Genome sequence Cadophora malorum strain M34.</title>
        <authorList>
            <person name="Stefanovic E."/>
            <person name="Vu D."/>
            <person name="Scully C."/>
            <person name="Dijksterhuis J."/>
            <person name="Roader J."/>
            <person name="Houbraken J."/>
        </authorList>
    </citation>
    <scope>NUCLEOTIDE SEQUENCE</scope>
    <source>
        <strain evidence="8">M34</strain>
    </source>
</reference>
<feature type="domain" description="Zn(2)-C6 fungal-type" evidence="7">
    <location>
        <begin position="22"/>
        <end position="50"/>
    </location>
</feature>
<dbReference type="OrthoDB" id="2593732at2759"/>
<dbReference type="GO" id="GO:0000981">
    <property type="term" value="F:DNA-binding transcription factor activity, RNA polymerase II-specific"/>
    <property type="evidence" value="ECO:0007669"/>
    <property type="project" value="InterPro"/>
</dbReference>
<evidence type="ECO:0000256" key="5">
    <source>
        <dbReference type="ARBA" id="ARBA00023163"/>
    </source>
</evidence>
<dbReference type="GO" id="GO:0003677">
    <property type="term" value="F:DNA binding"/>
    <property type="evidence" value="ECO:0007669"/>
    <property type="project" value="UniProtKB-KW"/>
</dbReference>
<keyword evidence="4" id="KW-0238">DNA-binding</keyword>
<organism evidence="8 9">
    <name type="scientific">Cadophora malorum</name>
    <dbReference type="NCBI Taxonomy" id="108018"/>
    <lineage>
        <taxon>Eukaryota</taxon>
        <taxon>Fungi</taxon>
        <taxon>Dikarya</taxon>
        <taxon>Ascomycota</taxon>
        <taxon>Pezizomycotina</taxon>
        <taxon>Leotiomycetes</taxon>
        <taxon>Helotiales</taxon>
        <taxon>Ploettnerulaceae</taxon>
        <taxon>Cadophora</taxon>
    </lineage>
</organism>
<dbReference type="CDD" id="cd00067">
    <property type="entry name" value="GAL4"/>
    <property type="match status" value="1"/>
</dbReference>
<name>A0A8H7TFJ5_9HELO</name>
<proteinExistence type="predicted"/>
<dbReference type="Gene3D" id="4.10.240.10">
    <property type="entry name" value="Zn(2)-C6 fungal-type DNA-binding domain"/>
    <property type="match status" value="1"/>
</dbReference>
<sequence length="559" mass="62345">MAKSGPDRPGRIRAFKPKVSTGCKTCKIRRVKCDEAKPSCKRCSSTGRKCDGYFYSGALQSTTPRLDPPTTITRTSPPVTSIDICPSLSFLDSNLEQRSFSFFHQNTIPQLSSIFGSPSWKQLNQLLLQAAYHEPAVRHAAVALGALHEHFELNSRPLITYNTDNSNTQFAVQQYVKALGHLVNPAIRRGKPAADVALITCILFVCFENLRGEYSMALSHINGGVKIIEEIAQTSSTPVTPEGSEISTPSPPTSSLEVSQIPYVPLSTLSMIFIEFDVQAAGLISNRGRVLSARKFDIPSNGYGPDIPPVFKSVDEACLALDFIRTHGVRMLDYALRKKSPPDMADMRVTLELIHSFSSIRLKQWSQAFDAFLIKNPHLINDRGVLMLKLHRASMGVNTAVGRIGLISDETCFDKFLPQFKVMVELCEKIIDVEAGMERPRPIFCLDTGMVICLFGVISKCRDGETRWKALDLMMKTDRQEGLYHSRLVGRVAKRYIEVEEAGLAQPVLVSDLPNKRRLAGLEVEFDHSRRRGTVLFIRRPLVRGLPGPGEIIEEHFEW</sequence>
<protein>
    <recommendedName>
        <fullName evidence="7">Zn(2)-C6 fungal-type domain-containing protein</fullName>
    </recommendedName>
</protein>
<dbReference type="AlphaFoldDB" id="A0A8H7TFJ5"/>
<dbReference type="InterPro" id="IPR036864">
    <property type="entry name" value="Zn2-C6_fun-type_DNA-bd_sf"/>
</dbReference>
<keyword evidence="2" id="KW-0862">Zinc</keyword>
<dbReference type="SUPFAM" id="SSF57701">
    <property type="entry name" value="Zn2/Cys6 DNA-binding domain"/>
    <property type="match status" value="1"/>
</dbReference>
<keyword evidence="6" id="KW-0539">Nucleus</keyword>
<dbReference type="GO" id="GO:0008270">
    <property type="term" value="F:zinc ion binding"/>
    <property type="evidence" value="ECO:0007669"/>
    <property type="project" value="InterPro"/>
</dbReference>
<dbReference type="Pfam" id="PF00172">
    <property type="entry name" value="Zn_clus"/>
    <property type="match status" value="1"/>
</dbReference>
<keyword evidence="5" id="KW-0804">Transcription</keyword>
<gene>
    <name evidence="8" type="ORF">IFR04_008094</name>
</gene>
<dbReference type="InterPro" id="IPR021858">
    <property type="entry name" value="Fun_TF"/>
</dbReference>
<accession>A0A8H7TFJ5</accession>
<keyword evidence="3" id="KW-0805">Transcription regulation</keyword>
<comment type="caution">
    <text evidence="8">The sequence shown here is derived from an EMBL/GenBank/DDBJ whole genome shotgun (WGS) entry which is preliminary data.</text>
</comment>
<dbReference type="PANTHER" id="PTHR36206">
    <property type="entry name" value="ASPERCRYPTIN BIOSYNTHESIS CLUSTER-SPECIFIC TRANSCRIPTION REGULATOR ATNN-RELATED"/>
    <property type="match status" value="1"/>
</dbReference>
<keyword evidence="1" id="KW-0479">Metal-binding</keyword>
<evidence type="ECO:0000256" key="6">
    <source>
        <dbReference type="ARBA" id="ARBA00023242"/>
    </source>
</evidence>
<keyword evidence="9" id="KW-1185">Reference proteome</keyword>
<dbReference type="Pfam" id="PF11951">
    <property type="entry name" value="Fungal_trans_2"/>
    <property type="match status" value="1"/>
</dbReference>
<evidence type="ECO:0000256" key="1">
    <source>
        <dbReference type="ARBA" id="ARBA00022723"/>
    </source>
</evidence>
<dbReference type="EMBL" id="JAFJYH010000121">
    <property type="protein sequence ID" value="KAG4418732.1"/>
    <property type="molecule type" value="Genomic_DNA"/>
</dbReference>
<dbReference type="InterPro" id="IPR001138">
    <property type="entry name" value="Zn2Cys6_DnaBD"/>
</dbReference>
<evidence type="ECO:0000256" key="4">
    <source>
        <dbReference type="ARBA" id="ARBA00023125"/>
    </source>
</evidence>
<evidence type="ECO:0000256" key="2">
    <source>
        <dbReference type="ARBA" id="ARBA00022833"/>
    </source>
</evidence>